<dbReference type="EMBL" id="JAJJMB010002020">
    <property type="protein sequence ID" value="KAI3953955.1"/>
    <property type="molecule type" value="Genomic_DNA"/>
</dbReference>
<dbReference type="Gene3D" id="3.90.1750.10">
    <property type="entry name" value="Hect, E3 ligase catalytic domains"/>
    <property type="match status" value="1"/>
</dbReference>
<dbReference type="PROSITE" id="PS50237">
    <property type="entry name" value="HECT"/>
    <property type="match status" value="1"/>
</dbReference>
<feature type="domain" description="HECT" evidence="7">
    <location>
        <begin position="384"/>
        <end position="705"/>
    </location>
</feature>
<dbReference type="AlphaFoldDB" id="A0AAD4TEX7"/>
<organism evidence="8 9">
    <name type="scientific">Papaver atlanticum</name>
    <dbReference type="NCBI Taxonomy" id="357466"/>
    <lineage>
        <taxon>Eukaryota</taxon>
        <taxon>Viridiplantae</taxon>
        <taxon>Streptophyta</taxon>
        <taxon>Embryophyta</taxon>
        <taxon>Tracheophyta</taxon>
        <taxon>Spermatophyta</taxon>
        <taxon>Magnoliopsida</taxon>
        <taxon>Ranunculales</taxon>
        <taxon>Papaveraceae</taxon>
        <taxon>Papaveroideae</taxon>
        <taxon>Papaver</taxon>
    </lineage>
</organism>
<dbReference type="PANTHER" id="PTHR11254:SF424">
    <property type="entry name" value="E3 UBIQUITIN-PROTEIN LIGASE UPL5"/>
    <property type="match status" value="1"/>
</dbReference>
<dbReference type="GO" id="GO:0000209">
    <property type="term" value="P:protein polyubiquitination"/>
    <property type="evidence" value="ECO:0007669"/>
    <property type="project" value="TreeGrafter"/>
</dbReference>
<sequence length="705" mass="81617">MGVDEEANTLIDQLMNSGEYKQRLQQFEDYINFVYNFCHGSTNGDDEDEEEENEADHVIRYSSRDDILRGLKDILRTIPRDNMKKSMEHLQILDGCYITWILVSLLRSPVKENKEIAKECIRLFLIDPKTNSGFFLPRSIQNQCVTIVLSFCEFFRGATDDDGCQLYYSCRETLVSILKSIAFSNRPKYFGIARTSQLIYGLHRFLSEAERKLYGCLKSTYLSQPSLVTSDLRSLKSYFDEFALFSLHVRSAIQDHVRQCLDWLCTSIRDAGSSLKFNFGWSYLLSILKELNNISELYEDGEELLSAAFQDFPLAMNYLIRHSKRSDDHLWLLKYGNAMDFESRIHLIVMMFPEVKDDEEKLHKILIDRSLLLPESFEHIALVKARSLHNGLFVEFKDEVATGHGVLREWLSLVCQALFSPQESLFVECPEDRRRFFPSPVEGKPQQLKYFGFCGRVVALALKHRVQVGIAFDSVFFLQLANEKTYLEDIRCQIQSYAMGLTFVREIKEFGSRKTVELCPGGNNIVVNSKNREQYVHLLIQHLFVRSISAKVAYFARGFGDILCKRRLAKNFFHGIDLKGLNCVLLGSDKPICLKDLKAHTKYEDFKETDEQICWFWKVVEVMSMEQQRELLFFWTSVKYLPVNGFSGLPYPLTIYKTCGSDDRLPSSHTCFYRLSLPCYPSMPIIQQHLSFICQAHIGCSFGFM</sequence>
<evidence type="ECO:0000256" key="1">
    <source>
        <dbReference type="ARBA" id="ARBA00000885"/>
    </source>
</evidence>
<dbReference type="SMART" id="SM00119">
    <property type="entry name" value="HECTc"/>
    <property type="match status" value="1"/>
</dbReference>
<dbReference type="GO" id="GO:0061630">
    <property type="term" value="F:ubiquitin protein ligase activity"/>
    <property type="evidence" value="ECO:0007669"/>
    <property type="project" value="UniProtKB-EC"/>
</dbReference>
<dbReference type="EC" id="2.3.2.26" evidence="3"/>
<dbReference type="Gene3D" id="3.30.2160.10">
    <property type="entry name" value="Hect, E3 ligase catalytic domain"/>
    <property type="match status" value="1"/>
</dbReference>
<proteinExistence type="predicted"/>
<dbReference type="Proteomes" id="UP001202328">
    <property type="component" value="Unassembled WGS sequence"/>
</dbReference>
<evidence type="ECO:0000313" key="8">
    <source>
        <dbReference type="EMBL" id="KAI3953955.1"/>
    </source>
</evidence>
<dbReference type="GO" id="GO:0005737">
    <property type="term" value="C:cytoplasm"/>
    <property type="evidence" value="ECO:0007669"/>
    <property type="project" value="TreeGrafter"/>
</dbReference>
<evidence type="ECO:0000259" key="7">
    <source>
        <dbReference type="PROSITE" id="PS50237"/>
    </source>
</evidence>
<feature type="active site" description="Glycyl thioester intermediate" evidence="6">
    <location>
        <position position="671"/>
    </location>
</feature>
<evidence type="ECO:0000256" key="4">
    <source>
        <dbReference type="ARBA" id="ARBA00022679"/>
    </source>
</evidence>
<comment type="pathway">
    <text evidence="2">Protein modification; protein ubiquitination.</text>
</comment>
<dbReference type="Pfam" id="PF00632">
    <property type="entry name" value="HECT"/>
    <property type="match status" value="1"/>
</dbReference>
<dbReference type="PANTHER" id="PTHR11254">
    <property type="entry name" value="HECT DOMAIN UBIQUITIN-PROTEIN LIGASE"/>
    <property type="match status" value="1"/>
</dbReference>
<comment type="catalytic activity">
    <reaction evidence="1">
        <text>S-ubiquitinyl-[E2 ubiquitin-conjugating enzyme]-L-cysteine + [acceptor protein]-L-lysine = [E2 ubiquitin-conjugating enzyme]-L-cysteine + N(6)-ubiquitinyl-[acceptor protein]-L-lysine.</text>
        <dbReference type="EC" id="2.3.2.26"/>
    </reaction>
</comment>
<evidence type="ECO:0000313" key="9">
    <source>
        <dbReference type="Proteomes" id="UP001202328"/>
    </source>
</evidence>
<dbReference type="Gene3D" id="3.30.2410.10">
    <property type="entry name" value="Hect, E3 ligase catalytic domain"/>
    <property type="match status" value="1"/>
</dbReference>
<accession>A0AAD4TEX7</accession>
<comment type="caution">
    <text evidence="8">The sequence shown here is derived from an EMBL/GenBank/DDBJ whole genome shotgun (WGS) entry which is preliminary data.</text>
</comment>
<dbReference type="InterPro" id="IPR050409">
    <property type="entry name" value="E3_ubiq-protein_ligase"/>
</dbReference>
<dbReference type="GO" id="GO:0006511">
    <property type="term" value="P:ubiquitin-dependent protein catabolic process"/>
    <property type="evidence" value="ECO:0007669"/>
    <property type="project" value="TreeGrafter"/>
</dbReference>
<keyword evidence="5 6" id="KW-0833">Ubl conjugation pathway</keyword>
<reference evidence="8" key="1">
    <citation type="submission" date="2022-04" db="EMBL/GenBank/DDBJ databases">
        <title>A functionally conserved STORR gene fusion in Papaver species that diverged 16.8 million years ago.</title>
        <authorList>
            <person name="Catania T."/>
        </authorList>
    </citation>
    <scope>NUCLEOTIDE SEQUENCE</scope>
    <source>
        <strain evidence="8">S-188037</strain>
    </source>
</reference>
<name>A0AAD4TEX7_9MAGN</name>
<evidence type="ECO:0000256" key="6">
    <source>
        <dbReference type="PROSITE-ProRule" id="PRU00104"/>
    </source>
</evidence>
<evidence type="ECO:0000256" key="5">
    <source>
        <dbReference type="ARBA" id="ARBA00022786"/>
    </source>
</evidence>
<dbReference type="InterPro" id="IPR000569">
    <property type="entry name" value="HECT_dom"/>
</dbReference>
<evidence type="ECO:0000256" key="3">
    <source>
        <dbReference type="ARBA" id="ARBA00012485"/>
    </source>
</evidence>
<gene>
    <name evidence="8" type="ORF">MKW98_017779</name>
</gene>
<dbReference type="SUPFAM" id="SSF56204">
    <property type="entry name" value="Hect, E3 ligase catalytic domain"/>
    <property type="match status" value="1"/>
</dbReference>
<keyword evidence="4" id="KW-0808">Transferase</keyword>
<protein>
    <recommendedName>
        <fullName evidence="3">HECT-type E3 ubiquitin transferase</fullName>
        <ecNumber evidence="3">2.3.2.26</ecNumber>
    </recommendedName>
</protein>
<dbReference type="InterPro" id="IPR035983">
    <property type="entry name" value="Hect_E3_ubiquitin_ligase"/>
</dbReference>
<evidence type="ECO:0000256" key="2">
    <source>
        <dbReference type="ARBA" id="ARBA00004906"/>
    </source>
</evidence>
<keyword evidence="9" id="KW-1185">Reference proteome</keyword>